<comment type="caution">
    <text evidence="1">The sequence shown here is derived from an EMBL/GenBank/DDBJ whole genome shotgun (WGS) entry which is preliminary data.</text>
</comment>
<name>A0ABV0ZM80_9TELE</name>
<gene>
    <name evidence="1" type="ORF">AMECASPLE_010170</name>
</gene>
<organism evidence="1 2">
    <name type="scientific">Ameca splendens</name>
    <dbReference type="NCBI Taxonomy" id="208324"/>
    <lineage>
        <taxon>Eukaryota</taxon>
        <taxon>Metazoa</taxon>
        <taxon>Chordata</taxon>
        <taxon>Craniata</taxon>
        <taxon>Vertebrata</taxon>
        <taxon>Euteleostomi</taxon>
        <taxon>Actinopterygii</taxon>
        <taxon>Neopterygii</taxon>
        <taxon>Teleostei</taxon>
        <taxon>Neoteleostei</taxon>
        <taxon>Acanthomorphata</taxon>
        <taxon>Ovalentaria</taxon>
        <taxon>Atherinomorphae</taxon>
        <taxon>Cyprinodontiformes</taxon>
        <taxon>Goodeidae</taxon>
        <taxon>Ameca</taxon>
    </lineage>
</organism>
<proteinExistence type="predicted"/>
<evidence type="ECO:0000313" key="1">
    <source>
        <dbReference type="EMBL" id="MEQ2306631.1"/>
    </source>
</evidence>
<sequence length="174" mass="19882">MLESGQADELTGKAAVGDDSRLRFFWEIKEILELAWRTLNHREKMCSDQKTFVQGFKFSGVDQNALHEAILNTLEDQACLRSEDSYPVIYLRLDSHQAGSFLSSSSPEPSHKRTLSTLQRKPPHIELVCGNLSSTEQHQVNSLRIYLLKTWILNLIPPGDLTTITHEIFRPFRS</sequence>
<reference evidence="1 2" key="1">
    <citation type="submission" date="2021-06" db="EMBL/GenBank/DDBJ databases">
        <authorList>
            <person name="Palmer J.M."/>
        </authorList>
    </citation>
    <scope>NUCLEOTIDE SEQUENCE [LARGE SCALE GENOMIC DNA]</scope>
    <source>
        <strain evidence="1 2">AS_MEX2019</strain>
        <tissue evidence="1">Muscle</tissue>
    </source>
</reference>
<accession>A0ABV0ZM80</accession>
<dbReference type="EMBL" id="JAHRIP010066417">
    <property type="protein sequence ID" value="MEQ2306631.1"/>
    <property type="molecule type" value="Genomic_DNA"/>
</dbReference>
<keyword evidence="2" id="KW-1185">Reference proteome</keyword>
<dbReference type="Proteomes" id="UP001469553">
    <property type="component" value="Unassembled WGS sequence"/>
</dbReference>
<protein>
    <submittedName>
        <fullName evidence="1">Uncharacterized protein</fullName>
    </submittedName>
</protein>
<evidence type="ECO:0000313" key="2">
    <source>
        <dbReference type="Proteomes" id="UP001469553"/>
    </source>
</evidence>